<accession>A0A9W6YL43</accession>
<reference evidence="2" key="1">
    <citation type="submission" date="2023-04" db="EMBL/GenBank/DDBJ databases">
        <title>Phytophthora fragariaefolia NBRC 109709.</title>
        <authorList>
            <person name="Ichikawa N."/>
            <person name="Sato H."/>
            <person name="Tonouchi N."/>
        </authorList>
    </citation>
    <scope>NUCLEOTIDE SEQUENCE</scope>
    <source>
        <strain evidence="2">NBRC 109709</strain>
    </source>
</reference>
<name>A0A9W6YL43_9STRA</name>
<sequence>MTWFATLTLAVASIIACCVQNAVAMSGELRIYKEPEFKRLRRLITVFVGDVCYDMSCPQLNDITSSARWSGLPVTGPAFTESQAKIAFYAGGNCTGKAAVVSTRVGQIPNFAAFGMDNAISSFAVLGTSTAMLHKSSDVCAW</sequence>
<evidence type="ECO:0000256" key="1">
    <source>
        <dbReference type="SAM" id="SignalP"/>
    </source>
</evidence>
<dbReference type="Gene3D" id="2.60.20.10">
    <property type="entry name" value="Crystallins"/>
    <property type="match status" value="1"/>
</dbReference>
<proteinExistence type="predicted"/>
<keyword evidence="1" id="KW-0732">Signal</keyword>
<dbReference type="OrthoDB" id="103271at2759"/>
<organism evidence="2 3">
    <name type="scientific">Phytophthora fragariaefolia</name>
    <dbReference type="NCBI Taxonomy" id="1490495"/>
    <lineage>
        <taxon>Eukaryota</taxon>
        <taxon>Sar</taxon>
        <taxon>Stramenopiles</taxon>
        <taxon>Oomycota</taxon>
        <taxon>Peronosporomycetes</taxon>
        <taxon>Peronosporales</taxon>
        <taxon>Peronosporaceae</taxon>
        <taxon>Phytophthora</taxon>
    </lineage>
</organism>
<keyword evidence="3" id="KW-1185">Reference proteome</keyword>
<feature type="chain" id="PRO_5040760728" evidence="1">
    <location>
        <begin position="25"/>
        <end position="142"/>
    </location>
</feature>
<dbReference type="EMBL" id="BSXT01008806">
    <property type="protein sequence ID" value="GMF67241.1"/>
    <property type="molecule type" value="Genomic_DNA"/>
</dbReference>
<comment type="caution">
    <text evidence="2">The sequence shown here is derived from an EMBL/GenBank/DDBJ whole genome shotgun (WGS) entry which is preliminary data.</text>
</comment>
<feature type="signal peptide" evidence="1">
    <location>
        <begin position="1"/>
        <end position="24"/>
    </location>
</feature>
<dbReference type="AlphaFoldDB" id="A0A9W6YL43"/>
<dbReference type="Proteomes" id="UP001165121">
    <property type="component" value="Unassembled WGS sequence"/>
</dbReference>
<gene>
    <name evidence="2" type="ORF">Pfra01_002835800</name>
</gene>
<evidence type="ECO:0000313" key="2">
    <source>
        <dbReference type="EMBL" id="GMF67241.1"/>
    </source>
</evidence>
<evidence type="ECO:0000313" key="3">
    <source>
        <dbReference type="Proteomes" id="UP001165121"/>
    </source>
</evidence>
<protein>
    <submittedName>
        <fullName evidence="2">Unnamed protein product</fullName>
    </submittedName>
</protein>